<evidence type="ECO:0000313" key="7">
    <source>
        <dbReference type="Proteomes" id="UP000272400"/>
    </source>
</evidence>
<dbReference type="Gene3D" id="3.40.50.150">
    <property type="entry name" value="Vaccinia Virus protein VP39"/>
    <property type="match status" value="1"/>
</dbReference>
<dbReference type="GO" id="GO:0005737">
    <property type="term" value="C:cytoplasm"/>
    <property type="evidence" value="ECO:0007669"/>
    <property type="project" value="UniProtKB-SubCell"/>
</dbReference>
<evidence type="ECO:0000256" key="1">
    <source>
        <dbReference type="ARBA" id="ARBA00022490"/>
    </source>
</evidence>
<dbReference type="OrthoDB" id="9795085at2"/>
<accession>A0A3N1CN52</accession>
<dbReference type="InterPro" id="IPR023149">
    <property type="entry name" value="Trans_acon_MeTrfase_C"/>
</dbReference>
<comment type="caution">
    <text evidence="6">The sequence shown here is derived from an EMBL/GenBank/DDBJ whole genome shotgun (WGS) entry which is preliminary data.</text>
</comment>
<dbReference type="EC" id="2.1.1.144" evidence="5"/>
<comment type="function">
    <text evidence="5">Catalyzes the S-adenosylmethionine monomethyl esterification of trans-aconitate.</text>
</comment>
<organism evidence="6 7">
    <name type="scientific">Actinocorallia herbida</name>
    <dbReference type="NCBI Taxonomy" id="58109"/>
    <lineage>
        <taxon>Bacteria</taxon>
        <taxon>Bacillati</taxon>
        <taxon>Actinomycetota</taxon>
        <taxon>Actinomycetes</taxon>
        <taxon>Streptosporangiales</taxon>
        <taxon>Thermomonosporaceae</taxon>
        <taxon>Actinocorallia</taxon>
    </lineage>
</organism>
<gene>
    <name evidence="5" type="primary">tam</name>
    <name evidence="6" type="ORF">EDD29_0195</name>
</gene>
<evidence type="ECO:0000313" key="6">
    <source>
        <dbReference type="EMBL" id="ROO82713.1"/>
    </source>
</evidence>
<dbReference type="GO" id="GO:0030798">
    <property type="term" value="F:trans-aconitate 2-methyltransferase activity"/>
    <property type="evidence" value="ECO:0007669"/>
    <property type="project" value="UniProtKB-UniRule"/>
</dbReference>
<dbReference type="CDD" id="cd02440">
    <property type="entry name" value="AdoMet_MTases"/>
    <property type="match status" value="1"/>
</dbReference>
<dbReference type="Pfam" id="PF13489">
    <property type="entry name" value="Methyltransf_23"/>
    <property type="match status" value="1"/>
</dbReference>
<keyword evidence="4 5" id="KW-0949">S-adenosyl-L-methionine</keyword>
<dbReference type="PANTHER" id="PTHR43861">
    <property type="entry name" value="TRANS-ACONITATE 2-METHYLTRANSFERASE-RELATED"/>
    <property type="match status" value="1"/>
</dbReference>
<proteinExistence type="inferred from homology"/>
<dbReference type="GO" id="GO:0032259">
    <property type="term" value="P:methylation"/>
    <property type="evidence" value="ECO:0007669"/>
    <property type="project" value="UniProtKB-KW"/>
</dbReference>
<evidence type="ECO:0000256" key="3">
    <source>
        <dbReference type="ARBA" id="ARBA00022679"/>
    </source>
</evidence>
<dbReference type="Proteomes" id="UP000272400">
    <property type="component" value="Unassembled WGS sequence"/>
</dbReference>
<dbReference type="PANTHER" id="PTHR43861:SF1">
    <property type="entry name" value="TRANS-ACONITATE 2-METHYLTRANSFERASE"/>
    <property type="match status" value="1"/>
</dbReference>
<keyword evidence="2 5" id="KW-0489">Methyltransferase</keyword>
<keyword evidence="7" id="KW-1185">Reference proteome</keyword>
<protein>
    <recommendedName>
        <fullName evidence="5">Trans-aconitate 2-methyltransferase</fullName>
        <ecNumber evidence="5">2.1.1.144</ecNumber>
    </recommendedName>
</protein>
<dbReference type="InterPro" id="IPR029063">
    <property type="entry name" value="SAM-dependent_MTases_sf"/>
</dbReference>
<dbReference type="Gene3D" id="1.10.150.290">
    <property type="entry name" value="S-adenosyl-L-methionine-dependent methyltransferases"/>
    <property type="match status" value="1"/>
</dbReference>
<keyword evidence="3 5" id="KW-0808">Transferase</keyword>
<name>A0A3N1CN52_9ACTN</name>
<comment type="catalytic activity">
    <reaction evidence="5">
        <text>trans-aconitate + S-adenosyl-L-methionine = (E)-3-(methoxycarbonyl)pent-2-enedioate + S-adenosyl-L-homocysteine</text>
        <dbReference type="Rhea" id="RHEA:14969"/>
        <dbReference type="ChEBI" id="CHEBI:15708"/>
        <dbReference type="ChEBI" id="CHEBI:57470"/>
        <dbReference type="ChEBI" id="CHEBI:57856"/>
        <dbReference type="ChEBI" id="CHEBI:59789"/>
        <dbReference type="EC" id="2.1.1.144"/>
    </reaction>
</comment>
<comment type="similarity">
    <text evidence="5">Belongs to the methyltransferase superfamily. Tam family.</text>
</comment>
<dbReference type="InterPro" id="IPR023506">
    <property type="entry name" value="Trans-aconitate_MeTrfase"/>
</dbReference>
<evidence type="ECO:0000256" key="2">
    <source>
        <dbReference type="ARBA" id="ARBA00022603"/>
    </source>
</evidence>
<dbReference type="HAMAP" id="MF_00560">
    <property type="entry name" value="Tran_acon_Me_trans"/>
    <property type="match status" value="1"/>
</dbReference>
<keyword evidence="1 5" id="KW-0963">Cytoplasm</keyword>
<dbReference type="AlphaFoldDB" id="A0A3N1CN52"/>
<dbReference type="EMBL" id="RJKE01000001">
    <property type="protein sequence ID" value="ROO82713.1"/>
    <property type="molecule type" value="Genomic_DNA"/>
</dbReference>
<reference evidence="6 7" key="1">
    <citation type="submission" date="2018-11" db="EMBL/GenBank/DDBJ databases">
        <title>Sequencing the genomes of 1000 actinobacteria strains.</title>
        <authorList>
            <person name="Klenk H.-P."/>
        </authorList>
    </citation>
    <scope>NUCLEOTIDE SEQUENCE [LARGE SCALE GENOMIC DNA]</scope>
    <source>
        <strain evidence="6 7">DSM 44254</strain>
    </source>
</reference>
<sequence>MSRQAWDPAQYGLFSAERGRAFFELAARVRVKDPRRVADLGCGDGVLTATLADRWPAARVEGIDSSPEMIEAAWRRQVPGLAFERADLVDWAPDLPVDVIVSNAALQWVPGHVELLGRLSAHLVPGGVLAFQVPGNFGAPSHVLLRELSAEYGVRQERPAVLEPEEYLAALAGLGCEADVWETTYLQVLQGTDPVVEWMKGTALRPVLAALDDPEDFLAAYAARLREAYPPTEHGTVFPFRRIFAVARRP</sequence>
<dbReference type="RefSeq" id="WP_123661698.1">
    <property type="nucleotide sequence ID" value="NZ_RJKE01000001.1"/>
</dbReference>
<evidence type="ECO:0000256" key="4">
    <source>
        <dbReference type="ARBA" id="ARBA00022691"/>
    </source>
</evidence>
<dbReference type="SUPFAM" id="SSF53335">
    <property type="entry name" value="S-adenosyl-L-methionine-dependent methyltransferases"/>
    <property type="match status" value="1"/>
</dbReference>
<evidence type="ECO:0000256" key="5">
    <source>
        <dbReference type="HAMAP-Rule" id="MF_00560"/>
    </source>
</evidence>
<comment type="subcellular location">
    <subcellularLocation>
        <location evidence="5">Cytoplasm</location>
    </subcellularLocation>
</comment>